<keyword evidence="19" id="KW-1185">Reference proteome</keyword>
<keyword evidence="5 15" id="KW-0378">Hydrolase</keyword>
<feature type="domain" description="Helicase C-terminal" evidence="17">
    <location>
        <begin position="500"/>
        <end position="659"/>
    </location>
</feature>
<dbReference type="CDD" id="cd17992">
    <property type="entry name" value="DEXHc_RecG"/>
    <property type="match status" value="1"/>
</dbReference>
<evidence type="ECO:0000313" key="18">
    <source>
        <dbReference type="EMBL" id="RIA55303.1"/>
    </source>
</evidence>
<dbReference type="InterPro" id="IPR014001">
    <property type="entry name" value="Helicase_ATP-bd"/>
</dbReference>
<dbReference type="SMART" id="SM00490">
    <property type="entry name" value="HELICc"/>
    <property type="match status" value="1"/>
</dbReference>
<evidence type="ECO:0000256" key="12">
    <source>
        <dbReference type="ARBA" id="ARBA00034617"/>
    </source>
</evidence>
<dbReference type="NCBIfam" id="NF008164">
    <property type="entry name" value="PRK10917.1-2"/>
    <property type="match status" value="1"/>
</dbReference>
<evidence type="ECO:0000256" key="6">
    <source>
        <dbReference type="ARBA" id="ARBA00022806"/>
    </source>
</evidence>
<evidence type="ECO:0000256" key="11">
    <source>
        <dbReference type="ARBA" id="ARBA00023235"/>
    </source>
</evidence>
<dbReference type="Pfam" id="PF17191">
    <property type="entry name" value="RecG_wedge"/>
    <property type="match status" value="1"/>
</dbReference>
<dbReference type="Pfam" id="PF19833">
    <property type="entry name" value="RecG_dom3_C"/>
    <property type="match status" value="1"/>
</dbReference>
<dbReference type="InterPro" id="IPR012340">
    <property type="entry name" value="NA-bd_OB-fold"/>
</dbReference>
<dbReference type="InterPro" id="IPR004609">
    <property type="entry name" value="ATP-dep_DNA_helicase_RecG"/>
</dbReference>
<dbReference type="PANTHER" id="PTHR47964:SF1">
    <property type="entry name" value="ATP-DEPENDENT DNA HELICASE HOMOLOG RECG, CHLOROPLASTIC"/>
    <property type="match status" value="1"/>
</dbReference>
<feature type="domain" description="Helicase ATP-binding" evidence="16">
    <location>
        <begin position="319"/>
        <end position="481"/>
    </location>
</feature>
<dbReference type="GO" id="GO:0016887">
    <property type="term" value="F:ATP hydrolysis activity"/>
    <property type="evidence" value="ECO:0007669"/>
    <property type="project" value="RHEA"/>
</dbReference>
<dbReference type="SMART" id="SM00487">
    <property type="entry name" value="DEXDc"/>
    <property type="match status" value="1"/>
</dbReference>
<dbReference type="NCBIfam" id="NF008165">
    <property type="entry name" value="PRK10917.1-3"/>
    <property type="match status" value="1"/>
</dbReference>
<dbReference type="InterPro" id="IPR047112">
    <property type="entry name" value="RecG/Mfd"/>
</dbReference>
<proteinExistence type="inferred from homology"/>
<dbReference type="EMBL" id="QXDF01000001">
    <property type="protein sequence ID" value="RIA55303.1"/>
    <property type="molecule type" value="Genomic_DNA"/>
</dbReference>
<sequence>MRRARFWAGCPVRPTFRKQMPSPLPKGADVKMRPASLNPLFASLRDLNGVGERLEEALGRLTGATPDQPPRVINLLWHFPTGVIDRRERPAIADVVSGNLVTLNVVVKAHRAPPPSVTRAPYKVICEDDTGRIELVFFHADRRYLQRMLPVGERRIISGRAQAYGKHLQMTHPDHIAPESDQEAIPLLEPVYPLGQGVSQRAVRNAARQAVARVPDLPEWLDRDFVAAQDWPAFRRALEILHMPRDDIDMAAAGKARKRLACDELLSSQLALALMRRRFRRLSGRATTGTGERASQIRAALPFKLTGAQERAVAEILSDMAAPHRMLRLLQGDVGSGKTLVALLAMAGAVEAGGQAALMAPTEVLARQHYKTIAEMGAAAGLRVALLTGRESGPGRETTLKAIKQGQADIVVGTHALFQADVEFRDLALAVIDEQHRFGVYQRLALQAKGNGGVDILVATATPIPRTLMMTHYGDMDVSVLDEKPPGRKPVTTRALPVERIHDVIEAVRRTLKSGAQVFWVCPLVESSDVAPATAAEERAAHLRQHFGDQVGLVHGRMKGADRDAVMNAFAAGELGVLVSTTVIEVGVDVPNASVMVIEHAERFGLAQLHQLRGRVGRGAAQATCLLLYQGPLSETAEARLKALRDTDDGFKIAEEDLRLRGGGEILGAKQSGDPGFRVARLPEDSEVLEAARDQVKLLLERDPRLEGPQGAAARACLYLFERDAAIRTVRAG</sequence>
<dbReference type="Pfam" id="PF00270">
    <property type="entry name" value="DEAD"/>
    <property type="match status" value="1"/>
</dbReference>
<evidence type="ECO:0000256" key="9">
    <source>
        <dbReference type="ARBA" id="ARBA00023172"/>
    </source>
</evidence>
<organism evidence="18 19">
    <name type="scientific">Dichotomicrobium thermohalophilum</name>
    <dbReference type="NCBI Taxonomy" id="933063"/>
    <lineage>
        <taxon>Bacteria</taxon>
        <taxon>Pseudomonadati</taxon>
        <taxon>Pseudomonadota</taxon>
        <taxon>Alphaproteobacteria</taxon>
        <taxon>Hyphomicrobiales</taxon>
        <taxon>Hyphomicrobiaceae</taxon>
        <taxon>Dichotomicrobium</taxon>
    </lineage>
</organism>
<dbReference type="CDD" id="cd04488">
    <property type="entry name" value="RecG_wedge_OBF"/>
    <property type="match status" value="1"/>
</dbReference>
<dbReference type="Proteomes" id="UP000266273">
    <property type="component" value="Unassembled WGS sequence"/>
</dbReference>
<evidence type="ECO:0000259" key="17">
    <source>
        <dbReference type="PROSITE" id="PS51194"/>
    </source>
</evidence>
<dbReference type="InterPro" id="IPR027417">
    <property type="entry name" value="P-loop_NTPase"/>
</dbReference>
<evidence type="ECO:0000256" key="1">
    <source>
        <dbReference type="ARBA" id="ARBA00007504"/>
    </source>
</evidence>
<protein>
    <recommendedName>
        <fullName evidence="2 15">ATP-dependent DNA helicase RecG</fullName>
        <ecNumber evidence="13 15">5.6.2.4</ecNumber>
    </recommendedName>
</protein>
<dbReference type="PROSITE" id="PS51194">
    <property type="entry name" value="HELICASE_CTER"/>
    <property type="match status" value="1"/>
</dbReference>
<dbReference type="Pfam" id="PF00271">
    <property type="entry name" value="Helicase_C"/>
    <property type="match status" value="1"/>
</dbReference>
<keyword evidence="8" id="KW-0238">DNA-binding</keyword>
<dbReference type="PANTHER" id="PTHR47964">
    <property type="entry name" value="ATP-DEPENDENT DNA HELICASE HOMOLOG RECG, CHLOROPLASTIC"/>
    <property type="match status" value="1"/>
</dbReference>
<dbReference type="GO" id="GO:0043138">
    <property type="term" value="F:3'-5' DNA helicase activity"/>
    <property type="evidence" value="ECO:0007669"/>
    <property type="project" value="UniProtKB-EC"/>
</dbReference>
<evidence type="ECO:0000256" key="4">
    <source>
        <dbReference type="ARBA" id="ARBA00022763"/>
    </source>
</evidence>
<evidence type="ECO:0000256" key="15">
    <source>
        <dbReference type="RuleBase" id="RU363016"/>
    </source>
</evidence>
<keyword evidence="4 15" id="KW-0227">DNA damage</keyword>
<dbReference type="GO" id="GO:0006310">
    <property type="term" value="P:DNA recombination"/>
    <property type="evidence" value="ECO:0007669"/>
    <property type="project" value="UniProtKB-UniRule"/>
</dbReference>
<dbReference type="SUPFAM" id="SSF52540">
    <property type="entry name" value="P-loop containing nucleoside triphosphate hydrolases"/>
    <property type="match status" value="2"/>
</dbReference>
<comment type="caution">
    <text evidence="18">The sequence shown here is derived from an EMBL/GenBank/DDBJ whole genome shotgun (WGS) entry which is preliminary data.</text>
</comment>
<keyword evidence="10 15" id="KW-0234">DNA repair</keyword>
<dbReference type="Gene3D" id="2.40.50.140">
    <property type="entry name" value="Nucleic acid-binding proteins"/>
    <property type="match status" value="1"/>
</dbReference>
<dbReference type="GO" id="GO:0006281">
    <property type="term" value="P:DNA repair"/>
    <property type="evidence" value="ECO:0007669"/>
    <property type="project" value="UniProtKB-UniRule"/>
</dbReference>
<dbReference type="SUPFAM" id="SSF50249">
    <property type="entry name" value="Nucleic acid-binding proteins"/>
    <property type="match status" value="1"/>
</dbReference>
<evidence type="ECO:0000313" key="19">
    <source>
        <dbReference type="Proteomes" id="UP000266273"/>
    </source>
</evidence>
<dbReference type="InterPro" id="IPR033454">
    <property type="entry name" value="RecG_wedge"/>
</dbReference>
<evidence type="ECO:0000259" key="16">
    <source>
        <dbReference type="PROSITE" id="PS51192"/>
    </source>
</evidence>
<dbReference type="InterPro" id="IPR045562">
    <property type="entry name" value="RecG_dom3_C"/>
</dbReference>
<reference evidence="18 19" key="1">
    <citation type="submission" date="2018-08" db="EMBL/GenBank/DDBJ databases">
        <title>Genomic Encyclopedia of Archaeal and Bacterial Type Strains, Phase II (KMG-II): from individual species to whole genera.</title>
        <authorList>
            <person name="Goeker M."/>
        </authorList>
    </citation>
    <scope>NUCLEOTIDE SEQUENCE [LARGE SCALE GENOMIC DNA]</scope>
    <source>
        <strain evidence="18 19">DSM 5002</strain>
    </source>
</reference>
<name>A0A397Q2Z1_9HYPH</name>
<dbReference type="PROSITE" id="PS51192">
    <property type="entry name" value="HELICASE_ATP_BIND_1"/>
    <property type="match status" value="1"/>
</dbReference>
<evidence type="ECO:0000256" key="5">
    <source>
        <dbReference type="ARBA" id="ARBA00022801"/>
    </source>
</evidence>
<dbReference type="GO" id="GO:0003677">
    <property type="term" value="F:DNA binding"/>
    <property type="evidence" value="ECO:0007669"/>
    <property type="project" value="UniProtKB-KW"/>
</dbReference>
<evidence type="ECO:0000256" key="8">
    <source>
        <dbReference type="ARBA" id="ARBA00023125"/>
    </source>
</evidence>
<evidence type="ECO:0000256" key="13">
    <source>
        <dbReference type="ARBA" id="ARBA00034808"/>
    </source>
</evidence>
<dbReference type="GO" id="GO:0005524">
    <property type="term" value="F:ATP binding"/>
    <property type="evidence" value="ECO:0007669"/>
    <property type="project" value="UniProtKB-KW"/>
</dbReference>
<accession>A0A397Q2Z1</accession>
<keyword evidence="6 15" id="KW-0347">Helicase</keyword>
<keyword evidence="3 15" id="KW-0547">Nucleotide-binding</keyword>
<evidence type="ECO:0000256" key="14">
    <source>
        <dbReference type="ARBA" id="ARBA00048988"/>
    </source>
</evidence>
<dbReference type="AlphaFoldDB" id="A0A397Q2Z1"/>
<dbReference type="EC" id="5.6.2.4" evidence="13 15"/>
<keyword evidence="7 15" id="KW-0067">ATP-binding</keyword>
<comment type="catalytic activity">
    <reaction evidence="14 15">
        <text>ATP + H2O = ADP + phosphate + H(+)</text>
        <dbReference type="Rhea" id="RHEA:13065"/>
        <dbReference type="ChEBI" id="CHEBI:15377"/>
        <dbReference type="ChEBI" id="CHEBI:15378"/>
        <dbReference type="ChEBI" id="CHEBI:30616"/>
        <dbReference type="ChEBI" id="CHEBI:43474"/>
        <dbReference type="ChEBI" id="CHEBI:456216"/>
        <dbReference type="EC" id="5.6.2.4"/>
    </reaction>
</comment>
<dbReference type="InterPro" id="IPR011545">
    <property type="entry name" value="DEAD/DEAH_box_helicase_dom"/>
</dbReference>
<dbReference type="NCBIfam" id="NF008168">
    <property type="entry name" value="PRK10917.2-2"/>
    <property type="match status" value="1"/>
</dbReference>
<dbReference type="InterPro" id="IPR001650">
    <property type="entry name" value="Helicase_C-like"/>
</dbReference>
<evidence type="ECO:0000256" key="7">
    <source>
        <dbReference type="ARBA" id="ARBA00022840"/>
    </source>
</evidence>
<comment type="function">
    <text evidence="15">Plays a critical role in recombination and DNA repair. Helps process Holliday junction intermediates to mature products by catalyzing branch migration. Has replication fork regression activity, unwinds stalled or blocked replication forks to make a HJ that can be resolved. Has a DNA unwinding activity characteristic of a DNA helicase with 3'-5' polarity.</text>
</comment>
<comment type="similarity">
    <text evidence="1 15">Belongs to the helicase family. RecG subfamily.</text>
</comment>
<dbReference type="Gene3D" id="3.40.50.300">
    <property type="entry name" value="P-loop containing nucleotide triphosphate hydrolases"/>
    <property type="match status" value="2"/>
</dbReference>
<dbReference type="NCBIfam" id="TIGR00643">
    <property type="entry name" value="recG"/>
    <property type="match status" value="1"/>
</dbReference>
<evidence type="ECO:0000256" key="3">
    <source>
        <dbReference type="ARBA" id="ARBA00022741"/>
    </source>
</evidence>
<keyword evidence="9 15" id="KW-0233">DNA recombination</keyword>
<gene>
    <name evidence="18" type="ORF">BXY53_0364</name>
</gene>
<evidence type="ECO:0000256" key="10">
    <source>
        <dbReference type="ARBA" id="ARBA00023204"/>
    </source>
</evidence>
<evidence type="ECO:0000256" key="2">
    <source>
        <dbReference type="ARBA" id="ARBA00017846"/>
    </source>
</evidence>
<comment type="catalytic activity">
    <reaction evidence="12 15">
        <text>Couples ATP hydrolysis with the unwinding of duplex DNA by translocating in the 3'-5' direction.</text>
        <dbReference type="EC" id="5.6.2.4"/>
    </reaction>
</comment>
<keyword evidence="11" id="KW-0413">Isomerase</keyword>